<protein>
    <submittedName>
        <fullName evidence="4">DNA-binding transcriptional regulator YbjK</fullName>
    </submittedName>
</protein>
<accession>A0A840IBH8</accession>
<proteinExistence type="predicted"/>
<reference evidence="4 5" key="1">
    <citation type="submission" date="2020-08" db="EMBL/GenBank/DDBJ databases">
        <title>Genomic Encyclopedia of Archaeal and Bacterial Type Strains, Phase II (KMG-II): from individual species to whole genera.</title>
        <authorList>
            <person name="Goeker M."/>
        </authorList>
    </citation>
    <scope>NUCLEOTIDE SEQUENCE [LARGE SCALE GENOMIC DNA]</scope>
    <source>
        <strain evidence="4 5">DSM 23288</strain>
    </source>
</reference>
<keyword evidence="1 2" id="KW-0238">DNA-binding</keyword>
<dbReference type="SUPFAM" id="SSF46689">
    <property type="entry name" value="Homeodomain-like"/>
    <property type="match status" value="1"/>
</dbReference>
<dbReference type="EMBL" id="JACHNU010000002">
    <property type="protein sequence ID" value="MBB4662277.1"/>
    <property type="molecule type" value="Genomic_DNA"/>
</dbReference>
<evidence type="ECO:0000259" key="3">
    <source>
        <dbReference type="PROSITE" id="PS50977"/>
    </source>
</evidence>
<dbReference type="Pfam" id="PF17940">
    <property type="entry name" value="TetR_C_31"/>
    <property type="match status" value="1"/>
</dbReference>
<dbReference type="Gene3D" id="1.10.357.10">
    <property type="entry name" value="Tetracycline Repressor, domain 2"/>
    <property type="match status" value="1"/>
</dbReference>
<organism evidence="4 5">
    <name type="scientific">Conexibacter arvalis</name>
    <dbReference type="NCBI Taxonomy" id="912552"/>
    <lineage>
        <taxon>Bacteria</taxon>
        <taxon>Bacillati</taxon>
        <taxon>Actinomycetota</taxon>
        <taxon>Thermoleophilia</taxon>
        <taxon>Solirubrobacterales</taxon>
        <taxon>Conexibacteraceae</taxon>
        <taxon>Conexibacter</taxon>
    </lineage>
</organism>
<dbReference type="PANTHER" id="PTHR30055">
    <property type="entry name" value="HTH-TYPE TRANSCRIPTIONAL REGULATOR RUTR"/>
    <property type="match status" value="1"/>
</dbReference>
<evidence type="ECO:0000313" key="5">
    <source>
        <dbReference type="Proteomes" id="UP000585272"/>
    </source>
</evidence>
<comment type="caution">
    <text evidence="4">The sequence shown here is derived from an EMBL/GenBank/DDBJ whole genome shotgun (WGS) entry which is preliminary data.</text>
</comment>
<keyword evidence="5" id="KW-1185">Reference proteome</keyword>
<dbReference type="InterPro" id="IPR041583">
    <property type="entry name" value="TetR_C_31"/>
</dbReference>
<feature type="domain" description="HTH tetR-type" evidence="3">
    <location>
        <begin position="13"/>
        <end position="73"/>
    </location>
</feature>
<sequence length="184" mass="20315">MSARRPPRPRDPKGRREAIVAAAVEVIAEHGLGNASHRLIAERADVPLGSTTYYFPTRGDLVASALEKNLRDWARELERWADALTRDPFPATLVSLAASYLADRARAVVEYELYIAAAREPELRELVRQWLELLERQLSPIAREGRARAIAMLVDGAIVRAVALDRPLDGEALEDGIAALMGGR</sequence>
<dbReference type="SUPFAM" id="SSF48498">
    <property type="entry name" value="Tetracyclin repressor-like, C-terminal domain"/>
    <property type="match status" value="1"/>
</dbReference>
<dbReference type="InterPro" id="IPR009057">
    <property type="entry name" value="Homeodomain-like_sf"/>
</dbReference>
<feature type="DNA-binding region" description="H-T-H motif" evidence="2">
    <location>
        <begin position="36"/>
        <end position="55"/>
    </location>
</feature>
<evidence type="ECO:0000313" key="4">
    <source>
        <dbReference type="EMBL" id="MBB4662277.1"/>
    </source>
</evidence>
<dbReference type="GO" id="GO:0000976">
    <property type="term" value="F:transcription cis-regulatory region binding"/>
    <property type="evidence" value="ECO:0007669"/>
    <property type="project" value="TreeGrafter"/>
</dbReference>
<dbReference type="PRINTS" id="PR00455">
    <property type="entry name" value="HTHTETR"/>
</dbReference>
<dbReference type="Pfam" id="PF00440">
    <property type="entry name" value="TetR_N"/>
    <property type="match status" value="1"/>
</dbReference>
<dbReference type="Proteomes" id="UP000585272">
    <property type="component" value="Unassembled WGS sequence"/>
</dbReference>
<dbReference type="PROSITE" id="PS50977">
    <property type="entry name" value="HTH_TETR_2"/>
    <property type="match status" value="1"/>
</dbReference>
<evidence type="ECO:0000256" key="2">
    <source>
        <dbReference type="PROSITE-ProRule" id="PRU00335"/>
    </source>
</evidence>
<name>A0A840IBH8_9ACTN</name>
<gene>
    <name evidence="4" type="ORF">BDZ31_001863</name>
</gene>
<evidence type="ECO:0000256" key="1">
    <source>
        <dbReference type="ARBA" id="ARBA00023125"/>
    </source>
</evidence>
<dbReference type="InterPro" id="IPR050109">
    <property type="entry name" value="HTH-type_TetR-like_transc_reg"/>
</dbReference>
<dbReference type="RefSeq" id="WP_183341351.1">
    <property type="nucleotide sequence ID" value="NZ_JACHNU010000002.1"/>
</dbReference>
<dbReference type="AlphaFoldDB" id="A0A840IBH8"/>
<dbReference type="InterPro" id="IPR001647">
    <property type="entry name" value="HTH_TetR"/>
</dbReference>
<dbReference type="PANTHER" id="PTHR30055:SF231">
    <property type="entry name" value="TRANSCRIPTIONAL REGULATORY PROTEIN (PROBABLY DEOR-FAMILY)-RELATED"/>
    <property type="match status" value="1"/>
</dbReference>
<dbReference type="InterPro" id="IPR036271">
    <property type="entry name" value="Tet_transcr_reg_TetR-rel_C_sf"/>
</dbReference>
<dbReference type="GO" id="GO:0003700">
    <property type="term" value="F:DNA-binding transcription factor activity"/>
    <property type="evidence" value="ECO:0007669"/>
    <property type="project" value="TreeGrafter"/>
</dbReference>